<protein>
    <submittedName>
        <fullName evidence="1">Uncharacterized protein</fullName>
    </submittedName>
</protein>
<accession>A0A5C5WJJ3</accession>
<organism evidence="1 2">
    <name type="scientific">Rubripirellula amarantea</name>
    <dbReference type="NCBI Taxonomy" id="2527999"/>
    <lineage>
        <taxon>Bacteria</taxon>
        <taxon>Pseudomonadati</taxon>
        <taxon>Planctomycetota</taxon>
        <taxon>Planctomycetia</taxon>
        <taxon>Pirellulales</taxon>
        <taxon>Pirellulaceae</taxon>
        <taxon>Rubripirellula</taxon>
    </lineage>
</organism>
<dbReference type="EMBL" id="SJPI01000002">
    <property type="protein sequence ID" value="TWT50820.1"/>
    <property type="molecule type" value="Genomic_DNA"/>
</dbReference>
<gene>
    <name evidence="1" type="ORF">Pla22_35630</name>
</gene>
<evidence type="ECO:0000313" key="2">
    <source>
        <dbReference type="Proteomes" id="UP000316598"/>
    </source>
</evidence>
<reference evidence="1 2" key="1">
    <citation type="submission" date="2019-02" db="EMBL/GenBank/DDBJ databases">
        <title>Deep-cultivation of Planctomycetes and their phenomic and genomic characterization uncovers novel biology.</title>
        <authorList>
            <person name="Wiegand S."/>
            <person name="Jogler M."/>
            <person name="Boedeker C."/>
            <person name="Pinto D."/>
            <person name="Vollmers J."/>
            <person name="Rivas-Marin E."/>
            <person name="Kohn T."/>
            <person name="Peeters S.H."/>
            <person name="Heuer A."/>
            <person name="Rast P."/>
            <person name="Oberbeckmann S."/>
            <person name="Bunk B."/>
            <person name="Jeske O."/>
            <person name="Meyerdierks A."/>
            <person name="Storesund J.E."/>
            <person name="Kallscheuer N."/>
            <person name="Luecker S."/>
            <person name="Lage O.M."/>
            <person name="Pohl T."/>
            <person name="Merkel B.J."/>
            <person name="Hornburger P."/>
            <person name="Mueller R.-W."/>
            <person name="Bruemmer F."/>
            <person name="Labrenz M."/>
            <person name="Spormann A.M."/>
            <person name="Op Den Camp H."/>
            <person name="Overmann J."/>
            <person name="Amann R."/>
            <person name="Jetten M.S.M."/>
            <person name="Mascher T."/>
            <person name="Medema M.H."/>
            <person name="Devos D.P."/>
            <person name="Kaster A.-K."/>
            <person name="Ovreas L."/>
            <person name="Rohde M."/>
            <person name="Galperin M.Y."/>
            <person name="Jogler C."/>
        </authorList>
    </citation>
    <scope>NUCLEOTIDE SEQUENCE [LARGE SCALE GENOMIC DNA]</scope>
    <source>
        <strain evidence="1 2">Pla22</strain>
    </source>
</reference>
<proteinExistence type="predicted"/>
<keyword evidence="2" id="KW-1185">Reference proteome</keyword>
<evidence type="ECO:0000313" key="1">
    <source>
        <dbReference type="EMBL" id="TWT50820.1"/>
    </source>
</evidence>
<name>A0A5C5WJJ3_9BACT</name>
<sequence>MPPTLIKPSRLRTLTWMFVLVIAITSSLSKFPQCWGNFECQNHCCFSVASEILALEVNALQIDVAANALVSESHRGDIADIAGFQADASLEVSDGNIANRCDGKSCQCRHDRLPIAFRVQRLPEADELQTFDIGLPSPVLSGMSQCQLTRRGTHQRPQMTALNRCILLSRFTL</sequence>
<comment type="caution">
    <text evidence="1">The sequence shown here is derived from an EMBL/GenBank/DDBJ whole genome shotgun (WGS) entry which is preliminary data.</text>
</comment>
<dbReference type="Proteomes" id="UP000316598">
    <property type="component" value="Unassembled WGS sequence"/>
</dbReference>
<dbReference type="AlphaFoldDB" id="A0A5C5WJJ3"/>